<evidence type="ECO:0008006" key="4">
    <source>
        <dbReference type="Google" id="ProtNLM"/>
    </source>
</evidence>
<dbReference type="InterPro" id="IPR043504">
    <property type="entry name" value="Peptidase_S1_PA_chymotrypsin"/>
</dbReference>
<proteinExistence type="predicted"/>
<evidence type="ECO:0000313" key="3">
    <source>
        <dbReference type="Proteomes" id="UP000610966"/>
    </source>
</evidence>
<comment type="caution">
    <text evidence="2">The sequence shown here is derived from an EMBL/GenBank/DDBJ whole genome shotgun (WGS) entry which is preliminary data.</text>
</comment>
<protein>
    <recommendedName>
        <fullName evidence="4">Trypsin-like peptidase</fullName>
    </recommendedName>
</protein>
<dbReference type="EMBL" id="BOOG01000043">
    <property type="protein sequence ID" value="GIH71996.1"/>
    <property type="molecule type" value="Genomic_DNA"/>
</dbReference>
<dbReference type="Gene3D" id="2.40.10.10">
    <property type="entry name" value="Trypsin-like serine proteases"/>
    <property type="match status" value="2"/>
</dbReference>
<name>A0A8J3R9Q6_9ACTN</name>
<feature type="compositionally biased region" description="Low complexity" evidence="1">
    <location>
        <begin position="1"/>
        <end position="15"/>
    </location>
</feature>
<feature type="region of interest" description="Disordered" evidence="1">
    <location>
        <begin position="1"/>
        <end position="26"/>
    </location>
</feature>
<dbReference type="InterPro" id="IPR009003">
    <property type="entry name" value="Peptidase_S1_PA"/>
</dbReference>
<dbReference type="GO" id="GO:0006508">
    <property type="term" value="P:proteolysis"/>
    <property type="evidence" value="ECO:0007669"/>
    <property type="project" value="InterPro"/>
</dbReference>
<dbReference type="InterPro" id="IPR001940">
    <property type="entry name" value="Peptidase_S1C"/>
</dbReference>
<sequence length="230" mass="24382">MPRQPPASQKSAAASEEGPVLSGESVQPYAGEADRSVVRVIGTARACERDVAGTGFVYARERVMLTAHTVAGADRPLRVSLADGQGFDAEVVLFDPLTDIAVLWVKGLPLPPMPLQAKREASARVVSYEEGGTTPSDQPAIVGDRQRAESRGIYDNQLVEFDSYIFRGPRVGRGMSGAPLVSRDGRVLGMVFAADTDHEDKGYALTTRQLSAAAKTGRHATAPVSTEGCA</sequence>
<dbReference type="Pfam" id="PF13365">
    <property type="entry name" value="Trypsin_2"/>
    <property type="match status" value="1"/>
</dbReference>
<gene>
    <name evidence="2" type="ORF">Mth01_42490</name>
</gene>
<dbReference type="Proteomes" id="UP000610966">
    <property type="component" value="Unassembled WGS sequence"/>
</dbReference>
<dbReference type="AlphaFoldDB" id="A0A8J3R9Q6"/>
<evidence type="ECO:0000256" key="1">
    <source>
        <dbReference type="SAM" id="MobiDB-lite"/>
    </source>
</evidence>
<evidence type="ECO:0000313" key="2">
    <source>
        <dbReference type="EMBL" id="GIH71996.1"/>
    </source>
</evidence>
<keyword evidence="3" id="KW-1185">Reference proteome</keyword>
<organism evidence="2 3">
    <name type="scientific">Sphaerimonospora thailandensis</name>
    <dbReference type="NCBI Taxonomy" id="795644"/>
    <lineage>
        <taxon>Bacteria</taxon>
        <taxon>Bacillati</taxon>
        <taxon>Actinomycetota</taxon>
        <taxon>Actinomycetes</taxon>
        <taxon>Streptosporangiales</taxon>
        <taxon>Streptosporangiaceae</taxon>
        <taxon>Sphaerimonospora</taxon>
    </lineage>
</organism>
<dbReference type="SUPFAM" id="SSF50494">
    <property type="entry name" value="Trypsin-like serine proteases"/>
    <property type="match status" value="1"/>
</dbReference>
<dbReference type="PRINTS" id="PR00834">
    <property type="entry name" value="PROTEASES2C"/>
</dbReference>
<reference evidence="2" key="1">
    <citation type="submission" date="2021-01" db="EMBL/GenBank/DDBJ databases">
        <title>Whole genome shotgun sequence of Sphaerimonospora thailandensis NBRC 107569.</title>
        <authorList>
            <person name="Komaki H."/>
            <person name="Tamura T."/>
        </authorList>
    </citation>
    <scope>NUCLEOTIDE SEQUENCE</scope>
    <source>
        <strain evidence="2">NBRC 107569</strain>
    </source>
</reference>
<dbReference type="PANTHER" id="PTHR43019:SF23">
    <property type="entry name" value="PROTEASE DO-LIKE 5, CHLOROPLASTIC"/>
    <property type="match status" value="1"/>
</dbReference>
<accession>A0A8J3R9Q6</accession>
<dbReference type="PANTHER" id="PTHR43019">
    <property type="entry name" value="SERINE ENDOPROTEASE DEGS"/>
    <property type="match status" value="1"/>
</dbReference>
<dbReference type="GO" id="GO:0004252">
    <property type="term" value="F:serine-type endopeptidase activity"/>
    <property type="evidence" value="ECO:0007669"/>
    <property type="project" value="InterPro"/>
</dbReference>